<dbReference type="GO" id="GO:0005764">
    <property type="term" value="C:lysosome"/>
    <property type="evidence" value="ECO:0007669"/>
    <property type="project" value="TreeGrafter"/>
</dbReference>
<dbReference type="GO" id="GO:0004190">
    <property type="term" value="F:aspartic-type endopeptidase activity"/>
    <property type="evidence" value="ECO:0007669"/>
    <property type="project" value="InterPro"/>
</dbReference>
<dbReference type="InterPro" id="IPR021109">
    <property type="entry name" value="Peptidase_aspartic_dom_sf"/>
</dbReference>
<dbReference type="GO" id="GO:0006508">
    <property type="term" value="P:proteolysis"/>
    <property type="evidence" value="ECO:0007669"/>
    <property type="project" value="InterPro"/>
</dbReference>
<evidence type="ECO:0000256" key="1">
    <source>
        <dbReference type="ARBA" id="ARBA00007447"/>
    </source>
</evidence>
<dbReference type="SUPFAM" id="SSF50630">
    <property type="entry name" value="Acid proteases"/>
    <property type="match status" value="1"/>
</dbReference>
<evidence type="ECO:0000256" key="2">
    <source>
        <dbReference type="PIRSR" id="PIRSR601461-1"/>
    </source>
</evidence>
<dbReference type="Pfam" id="PF00026">
    <property type="entry name" value="Asp"/>
    <property type="match status" value="1"/>
</dbReference>
<dbReference type="Gene3D" id="2.40.70.10">
    <property type="entry name" value="Acid Proteases"/>
    <property type="match status" value="2"/>
</dbReference>
<dbReference type="AlphaFoldDB" id="A0A1B6G1F2"/>
<gene>
    <name evidence="6" type="ORF">g.31915</name>
    <name evidence="7" type="ORF">g.31916</name>
</gene>
<comment type="similarity">
    <text evidence="1">Belongs to the peptidase A1 family.</text>
</comment>
<feature type="active site" evidence="2">
    <location>
        <position position="114"/>
    </location>
</feature>
<evidence type="ECO:0000256" key="3">
    <source>
        <dbReference type="PIRSR" id="PIRSR601461-2"/>
    </source>
</evidence>
<feature type="disulfide bond" evidence="3">
    <location>
        <begin position="127"/>
        <end position="134"/>
    </location>
</feature>
<dbReference type="PANTHER" id="PTHR47966:SF51">
    <property type="entry name" value="BETA-SITE APP-CLEAVING ENZYME, ISOFORM A-RELATED"/>
    <property type="match status" value="1"/>
</dbReference>
<dbReference type="PRINTS" id="PR00792">
    <property type="entry name" value="PEPSIN"/>
</dbReference>
<dbReference type="FunFam" id="2.40.70.10:FF:000008">
    <property type="entry name" value="Cathepsin D"/>
    <property type="match status" value="1"/>
</dbReference>
<keyword evidence="3" id="KW-1015">Disulfide bond</keyword>
<organism evidence="7">
    <name type="scientific">Cuerna arida</name>
    <dbReference type="NCBI Taxonomy" id="1464854"/>
    <lineage>
        <taxon>Eukaryota</taxon>
        <taxon>Metazoa</taxon>
        <taxon>Ecdysozoa</taxon>
        <taxon>Arthropoda</taxon>
        <taxon>Hexapoda</taxon>
        <taxon>Insecta</taxon>
        <taxon>Pterygota</taxon>
        <taxon>Neoptera</taxon>
        <taxon>Paraneoptera</taxon>
        <taxon>Hemiptera</taxon>
        <taxon>Auchenorrhyncha</taxon>
        <taxon>Membracoidea</taxon>
        <taxon>Cicadellidae</taxon>
        <taxon>Cicadellinae</taxon>
        <taxon>Proconiini</taxon>
        <taxon>Cuerna</taxon>
    </lineage>
</organism>
<evidence type="ECO:0000313" key="7">
    <source>
        <dbReference type="EMBL" id="JAS56279.1"/>
    </source>
</evidence>
<dbReference type="EMBL" id="GECZ01013490">
    <property type="protein sequence ID" value="JAS56279.1"/>
    <property type="molecule type" value="Transcribed_RNA"/>
</dbReference>
<evidence type="ECO:0000256" key="4">
    <source>
        <dbReference type="SAM" id="SignalP"/>
    </source>
</evidence>
<feature type="chain" id="PRO_5011887440" description="Peptidase A1 domain-containing protein" evidence="4">
    <location>
        <begin position="16"/>
        <end position="417"/>
    </location>
</feature>
<feature type="active site" evidence="2">
    <location>
        <position position="306"/>
    </location>
</feature>
<dbReference type="PANTHER" id="PTHR47966">
    <property type="entry name" value="BETA-SITE APP-CLEAVING ENZYME, ISOFORM A-RELATED"/>
    <property type="match status" value="1"/>
</dbReference>
<evidence type="ECO:0000313" key="6">
    <source>
        <dbReference type="EMBL" id="JAS49431.1"/>
    </source>
</evidence>
<dbReference type="PROSITE" id="PS51767">
    <property type="entry name" value="PEPTIDASE_A1"/>
    <property type="match status" value="1"/>
</dbReference>
<evidence type="ECO:0000259" key="5">
    <source>
        <dbReference type="PROSITE" id="PS51767"/>
    </source>
</evidence>
<keyword evidence="4" id="KW-0732">Signal</keyword>
<name>A0A1B6G1F2_9HEMI</name>
<sequence length="417" mass="45348">RYALTVALIAGLVSAQILRVPLKKHKNNAANSTRLSEVTVDEQALISLARGYKDGFISVQLDLSPEGRSVDPSGSFASQQHVDADVQLHNNKDVYYYGPISIGTPPQHFEVVYDSGSDDLWVPSSQCGMFDLPCWQSNKYESRVSTTYTKAGHVFDITYGSGYVFGYTSRDVITIGNVSIKNQIFGEVVDQPSSTFVDTMFDGILGLGTPLSPSREGGSTVLQSMVEQGVISSRVFCVYLNKNSSADTNAEVTFGGCLDNLHQGTFSFAPLIFTDRWMVAVTSINGTYNDLPGLSLPNLKMATLIDSGTAFIVLPMDVYNLITAWMYKTGVITKQGLVNCSTTDNLPTISFTIGGRAYPLKGSDYIAQMDNSTGAKVCVVGMTYWGANTAIFGEGFMRRYYTMFDGDNMQIGFATAV</sequence>
<dbReference type="InterPro" id="IPR033121">
    <property type="entry name" value="PEPTIDASE_A1"/>
</dbReference>
<feature type="non-terminal residue" evidence="7">
    <location>
        <position position="1"/>
    </location>
</feature>
<feature type="disulfide bond" evidence="3">
    <location>
        <begin position="340"/>
        <end position="378"/>
    </location>
</feature>
<protein>
    <recommendedName>
        <fullName evidence="5">Peptidase A1 domain-containing protein</fullName>
    </recommendedName>
</protein>
<reference evidence="7" key="1">
    <citation type="submission" date="2015-11" db="EMBL/GenBank/DDBJ databases">
        <title>De novo transcriptome assembly of four potential Pierce s Disease insect vectors from Arizona vineyards.</title>
        <authorList>
            <person name="Tassone E.E."/>
        </authorList>
    </citation>
    <scope>NUCLEOTIDE SEQUENCE</scope>
</reference>
<feature type="domain" description="Peptidase A1" evidence="5">
    <location>
        <begin position="96"/>
        <end position="414"/>
    </location>
</feature>
<accession>A0A1B6G1F2</accession>
<proteinExistence type="inferred from homology"/>
<dbReference type="InterPro" id="IPR001461">
    <property type="entry name" value="Aspartic_peptidase_A1"/>
</dbReference>
<dbReference type="EMBL" id="GECZ01020338">
    <property type="protein sequence ID" value="JAS49431.1"/>
    <property type="molecule type" value="Transcribed_RNA"/>
</dbReference>
<feature type="signal peptide" evidence="4">
    <location>
        <begin position="1"/>
        <end position="15"/>
    </location>
</feature>